<feature type="transmembrane region" description="Helical" evidence="1">
    <location>
        <begin position="45"/>
        <end position="64"/>
    </location>
</feature>
<organism evidence="2 3">
    <name type="scientific">Lactobacillus ultunensis DSM 16047</name>
    <dbReference type="NCBI Taxonomy" id="525365"/>
    <lineage>
        <taxon>Bacteria</taxon>
        <taxon>Bacillati</taxon>
        <taxon>Bacillota</taxon>
        <taxon>Bacilli</taxon>
        <taxon>Lactobacillales</taxon>
        <taxon>Lactobacillaceae</taxon>
        <taxon>Lactobacillus</taxon>
    </lineage>
</organism>
<dbReference type="InterPro" id="IPR025037">
    <property type="entry name" value="DUF3923"/>
</dbReference>
<dbReference type="PATRIC" id="fig|525365.8.peg.1811"/>
<evidence type="ECO:0000313" key="3">
    <source>
        <dbReference type="Proteomes" id="UP000005583"/>
    </source>
</evidence>
<sequence length="73" mass="8391">MKTWKISGVILLVIWLFVAAFIWFRSVDGAGIIQTLQLKEITLMIWGIFAVPFVIGYIIWGIVLKRNTHKMGQ</sequence>
<dbReference type="RefSeq" id="WP_007125828.1">
    <property type="nucleotide sequence ID" value="NZ_AZFO01000059.1"/>
</dbReference>
<reference evidence="2 3" key="1">
    <citation type="submission" date="2009-01" db="EMBL/GenBank/DDBJ databases">
        <authorList>
            <person name="Qin X."/>
            <person name="Bachman B."/>
            <person name="Battles P."/>
            <person name="Bell A."/>
            <person name="Bess C."/>
            <person name="Bickham C."/>
            <person name="Chaboub L."/>
            <person name="Chen D."/>
            <person name="Coyle M."/>
            <person name="Deiros D.R."/>
            <person name="Dinh H."/>
            <person name="Forbes L."/>
            <person name="Fowler G."/>
            <person name="Francisco L."/>
            <person name="Fu Q."/>
            <person name="Gubbala S."/>
            <person name="Hale W."/>
            <person name="Han Y."/>
            <person name="Hemphill L."/>
            <person name="Highlander S.K."/>
            <person name="Hirani K."/>
            <person name="Hogues M."/>
            <person name="Jackson L."/>
            <person name="Jakkamsetti A."/>
            <person name="Javaid M."/>
            <person name="Jiang H."/>
            <person name="Korchina V."/>
            <person name="Kovar C."/>
            <person name="Lara F."/>
            <person name="Lee S."/>
            <person name="Mata R."/>
            <person name="Mathew T."/>
            <person name="Moen C."/>
            <person name="Morales K."/>
            <person name="Munidasa M."/>
            <person name="Nazareth L."/>
            <person name="Ngo R."/>
            <person name="Nguyen L."/>
            <person name="Okwuonu G."/>
            <person name="Ongeri F."/>
            <person name="Patil S."/>
            <person name="Petrosino J."/>
            <person name="Pham C."/>
            <person name="Pham P."/>
            <person name="Pu L.-L."/>
            <person name="Puazo M."/>
            <person name="Raj R."/>
            <person name="Reid J."/>
            <person name="Rouhana J."/>
            <person name="Saada N."/>
            <person name="Shang Y."/>
            <person name="Simmons D."/>
            <person name="Thornton R."/>
            <person name="Warren J."/>
            <person name="Weissenberger G."/>
            <person name="Zhang J."/>
            <person name="Zhang L."/>
            <person name="Zhou C."/>
            <person name="Zhu D."/>
            <person name="Muzny D."/>
            <person name="Worley K."/>
            <person name="Gibbs R."/>
        </authorList>
    </citation>
    <scope>NUCLEOTIDE SEQUENCE [LARGE SCALE GENOMIC DNA]</scope>
    <source>
        <strain evidence="2 3">DSM 16047</strain>
    </source>
</reference>
<name>C2ENT5_9LACO</name>
<keyword evidence="3" id="KW-1185">Reference proteome</keyword>
<keyword evidence="1" id="KW-1133">Transmembrane helix</keyword>
<dbReference type="Pfam" id="PF13061">
    <property type="entry name" value="DUF3923"/>
    <property type="match status" value="1"/>
</dbReference>
<proteinExistence type="predicted"/>
<dbReference type="OrthoDB" id="2413843at2"/>
<evidence type="ECO:0008006" key="4">
    <source>
        <dbReference type="Google" id="ProtNLM"/>
    </source>
</evidence>
<gene>
    <name evidence="2" type="ORF">HMPREF0548_1331</name>
</gene>
<dbReference type="AlphaFoldDB" id="C2ENT5"/>
<dbReference type="HOGENOM" id="CLU_182189_1_0_9"/>
<evidence type="ECO:0000256" key="1">
    <source>
        <dbReference type="SAM" id="Phobius"/>
    </source>
</evidence>
<dbReference type="eggNOG" id="ENOG5030AEY">
    <property type="taxonomic scope" value="Bacteria"/>
</dbReference>
<evidence type="ECO:0000313" key="2">
    <source>
        <dbReference type="EMBL" id="EEJ71811.1"/>
    </source>
</evidence>
<dbReference type="Proteomes" id="UP000005583">
    <property type="component" value="Unassembled WGS sequence"/>
</dbReference>
<comment type="caution">
    <text evidence="2">The sequence shown here is derived from an EMBL/GenBank/DDBJ whole genome shotgun (WGS) entry which is preliminary data.</text>
</comment>
<protein>
    <recommendedName>
        <fullName evidence="4">DUF3923 family protein</fullName>
    </recommendedName>
</protein>
<keyword evidence="1" id="KW-0812">Transmembrane</keyword>
<accession>C2ENT5</accession>
<dbReference type="EMBL" id="ACGU01000062">
    <property type="protein sequence ID" value="EEJ71811.1"/>
    <property type="molecule type" value="Genomic_DNA"/>
</dbReference>
<keyword evidence="1" id="KW-0472">Membrane</keyword>